<gene>
    <name evidence="2" type="ORF">METZ01_LOCUS14979</name>
</gene>
<evidence type="ECO:0000256" key="1">
    <source>
        <dbReference type="SAM" id="Phobius"/>
    </source>
</evidence>
<evidence type="ECO:0000313" key="2">
    <source>
        <dbReference type="EMBL" id="SUZ62125.1"/>
    </source>
</evidence>
<feature type="transmembrane region" description="Helical" evidence="1">
    <location>
        <begin position="175"/>
        <end position="197"/>
    </location>
</feature>
<dbReference type="EMBL" id="UINC01000849">
    <property type="protein sequence ID" value="SUZ62125.1"/>
    <property type="molecule type" value="Genomic_DNA"/>
</dbReference>
<keyword evidence="1" id="KW-0472">Membrane</keyword>
<evidence type="ECO:0008006" key="3">
    <source>
        <dbReference type="Google" id="ProtNLM"/>
    </source>
</evidence>
<reference evidence="2" key="1">
    <citation type="submission" date="2018-05" db="EMBL/GenBank/DDBJ databases">
        <authorList>
            <person name="Lanie J.A."/>
            <person name="Ng W.-L."/>
            <person name="Kazmierczak K.M."/>
            <person name="Andrzejewski T.M."/>
            <person name="Davidsen T.M."/>
            <person name="Wayne K.J."/>
            <person name="Tettelin H."/>
            <person name="Glass J.I."/>
            <person name="Rusch D."/>
            <person name="Podicherti R."/>
            <person name="Tsui H.-C.T."/>
            <person name="Winkler M.E."/>
        </authorList>
    </citation>
    <scope>NUCLEOTIDE SEQUENCE</scope>
</reference>
<name>A0A381P5A7_9ZZZZ</name>
<feature type="transmembrane region" description="Helical" evidence="1">
    <location>
        <begin position="127"/>
        <end position="148"/>
    </location>
</feature>
<feature type="transmembrane region" description="Helical" evidence="1">
    <location>
        <begin position="103"/>
        <end position="120"/>
    </location>
</feature>
<dbReference type="GO" id="GO:0005886">
    <property type="term" value="C:plasma membrane"/>
    <property type="evidence" value="ECO:0007669"/>
    <property type="project" value="TreeGrafter"/>
</dbReference>
<protein>
    <recommendedName>
        <fullName evidence="3">Cytochrome B</fullName>
    </recommendedName>
</protein>
<keyword evidence="1" id="KW-1133">Transmembrane helix</keyword>
<sequence>MAWRNPIRIAYDWVLAWADRPGGPWALAAISFAESSFFPIPPDILLIPLCLSAPTRALGYASLCTAASVVGGMFGYAIGLFFFETIGQQIIEFYSLTGFFETVGGLYAEYTSAAVIIAGFTPIPYKVFTILAGFVQVNFPLFVVASIIGRGGRFFLVAGLLRSFGEPMKDVIDRYFNWLTLALAVLFVAGFTVLNLLSH</sequence>
<dbReference type="PANTHER" id="PTHR42709">
    <property type="entry name" value="ALKALINE PHOSPHATASE LIKE PROTEIN"/>
    <property type="match status" value="1"/>
</dbReference>
<feature type="transmembrane region" description="Helical" evidence="1">
    <location>
        <begin position="57"/>
        <end position="83"/>
    </location>
</feature>
<keyword evidence="1" id="KW-0812">Transmembrane</keyword>
<dbReference type="AlphaFoldDB" id="A0A381P5A7"/>
<dbReference type="InterPro" id="IPR051311">
    <property type="entry name" value="DedA_domain"/>
</dbReference>
<proteinExistence type="predicted"/>
<organism evidence="2">
    <name type="scientific">marine metagenome</name>
    <dbReference type="NCBI Taxonomy" id="408172"/>
    <lineage>
        <taxon>unclassified sequences</taxon>
        <taxon>metagenomes</taxon>
        <taxon>ecological metagenomes</taxon>
    </lineage>
</organism>
<dbReference type="PANTHER" id="PTHR42709:SF11">
    <property type="entry name" value="DEDA FAMILY PROTEIN"/>
    <property type="match status" value="1"/>
</dbReference>
<accession>A0A381P5A7</accession>